<keyword evidence="2" id="KW-0812">Transmembrane</keyword>
<keyword evidence="2" id="KW-0472">Membrane</keyword>
<evidence type="ECO:0000313" key="3">
    <source>
        <dbReference type="EMBL" id="KAL3792912.1"/>
    </source>
</evidence>
<dbReference type="SUPFAM" id="SSF50370">
    <property type="entry name" value="Ricin B-like lectins"/>
    <property type="match status" value="1"/>
</dbReference>
<feature type="region of interest" description="Disordered" evidence="1">
    <location>
        <begin position="54"/>
        <end position="104"/>
    </location>
</feature>
<keyword evidence="4" id="KW-1185">Reference proteome</keyword>
<name>A0ABD3PY42_9STRA</name>
<dbReference type="EMBL" id="JALLAZ020000535">
    <property type="protein sequence ID" value="KAL3792912.1"/>
    <property type="molecule type" value="Genomic_DNA"/>
</dbReference>
<protein>
    <recommendedName>
        <fullName evidence="5">Ricin B lectin domain-containing protein</fullName>
    </recommendedName>
</protein>
<dbReference type="PROSITE" id="PS50231">
    <property type="entry name" value="RICIN_B_LECTIN"/>
    <property type="match status" value="1"/>
</dbReference>
<evidence type="ECO:0000256" key="2">
    <source>
        <dbReference type="SAM" id="Phobius"/>
    </source>
</evidence>
<dbReference type="AlphaFoldDB" id="A0ABD3PY42"/>
<organism evidence="3 4">
    <name type="scientific">Stephanodiscus triporus</name>
    <dbReference type="NCBI Taxonomy" id="2934178"/>
    <lineage>
        <taxon>Eukaryota</taxon>
        <taxon>Sar</taxon>
        <taxon>Stramenopiles</taxon>
        <taxon>Ochrophyta</taxon>
        <taxon>Bacillariophyta</taxon>
        <taxon>Coscinodiscophyceae</taxon>
        <taxon>Thalassiosirophycidae</taxon>
        <taxon>Stephanodiscales</taxon>
        <taxon>Stephanodiscaceae</taxon>
        <taxon>Stephanodiscus</taxon>
    </lineage>
</organism>
<evidence type="ECO:0000313" key="4">
    <source>
        <dbReference type="Proteomes" id="UP001530315"/>
    </source>
</evidence>
<feature type="transmembrane region" description="Helical" evidence="2">
    <location>
        <begin position="23"/>
        <end position="44"/>
    </location>
</feature>
<evidence type="ECO:0008006" key="5">
    <source>
        <dbReference type="Google" id="ProtNLM"/>
    </source>
</evidence>
<dbReference type="Proteomes" id="UP001530315">
    <property type="component" value="Unassembled WGS sequence"/>
</dbReference>
<gene>
    <name evidence="3" type="ORF">ACHAW5_006819</name>
</gene>
<sequence length="307" mass="34261">MIRASTLALDGKETVRCRQTPTAVAILTGSVVVAASALTVIRLLGGVDRSTNKDEGGSIGLPFAPQKQSSNSTSPRKLALKHTTVGDFTTEKDSNQPYSPHVSRRFPPKERFRLRLHWQPGYVWQESPHEAWFCAACAVCDPDNLFGGLKDCDIKTYCRENMFLAITGCDPSGKKSKKEGNGYPTESRITTFTRFTEGSHGLFDVAKDNVYGDQLQVHKTNLCLHLVNTRRILLKQCDPSLKEQRFLGFRSGGQAMELVPLTAKGTINGIQPKRCLTQHHEPRPGEQIYAEECSKARRSETRFWTTF</sequence>
<accession>A0ABD3PY42</accession>
<dbReference type="InterPro" id="IPR035992">
    <property type="entry name" value="Ricin_B-like_lectins"/>
</dbReference>
<comment type="caution">
    <text evidence="3">The sequence shown here is derived from an EMBL/GenBank/DDBJ whole genome shotgun (WGS) entry which is preliminary data.</text>
</comment>
<feature type="compositionally biased region" description="Polar residues" evidence="1">
    <location>
        <begin position="66"/>
        <end position="75"/>
    </location>
</feature>
<evidence type="ECO:0000256" key="1">
    <source>
        <dbReference type="SAM" id="MobiDB-lite"/>
    </source>
</evidence>
<proteinExistence type="predicted"/>
<reference evidence="3 4" key="1">
    <citation type="submission" date="2024-10" db="EMBL/GenBank/DDBJ databases">
        <title>Updated reference genomes for cyclostephanoid diatoms.</title>
        <authorList>
            <person name="Roberts W.R."/>
            <person name="Alverson A.J."/>
        </authorList>
    </citation>
    <scope>NUCLEOTIDE SEQUENCE [LARGE SCALE GENOMIC DNA]</scope>
    <source>
        <strain evidence="3 4">AJA276-08</strain>
    </source>
</reference>
<keyword evidence="2" id="KW-1133">Transmembrane helix</keyword>